<dbReference type="PROSITE" id="PS51085">
    <property type="entry name" value="2FE2S_FER_2"/>
    <property type="match status" value="1"/>
</dbReference>
<dbReference type="OrthoDB" id="9799640at2"/>
<evidence type="ECO:0000256" key="5">
    <source>
        <dbReference type="ARBA" id="ARBA00023014"/>
    </source>
</evidence>
<dbReference type="GO" id="GO:0046872">
    <property type="term" value="F:metal ion binding"/>
    <property type="evidence" value="ECO:0007669"/>
    <property type="project" value="UniProtKB-KW"/>
</dbReference>
<sequence>MENTIIVNIIDREGKTHELEAPTDMNMNIMEVCKSYELPVEGRCGGMAMCATCQCYLESDTELPEQSDMELDMLDEAFFVEDNSRLGCQIHVTEAIDGITLRLAPEGN</sequence>
<gene>
    <name evidence="8" type="ORF">DNU06_12995</name>
</gene>
<dbReference type="InterPro" id="IPR001041">
    <property type="entry name" value="2Fe-2S_ferredoxin-type"/>
</dbReference>
<dbReference type="SUPFAM" id="SSF54292">
    <property type="entry name" value="2Fe-2S ferredoxin-like"/>
    <property type="match status" value="1"/>
</dbReference>
<evidence type="ECO:0000256" key="1">
    <source>
        <dbReference type="ARBA" id="ARBA00010914"/>
    </source>
</evidence>
<name>A0A2W1MWH1_9FLAO</name>
<evidence type="ECO:0000256" key="4">
    <source>
        <dbReference type="ARBA" id="ARBA00023004"/>
    </source>
</evidence>
<dbReference type="InterPro" id="IPR036010">
    <property type="entry name" value="2Fe-2S_ferredoxin-like_sf"/>
</dbReference>
<evidence type="ECO:0000256" key="2">
    <source>
        <dbReference type="ARBA" id="ARBA00022714"/>
    </source>
</evidence>
<comment type="caution">
    <text evidence="8">The sequence shown here is derived from an EMBL/GenBank/DDBJ whole genome shotgun (WGS) entry which is preliminary data.</text>
</comment>
<dbReference type="RefSeq" id="WP_111063903.1">
    <property type="nucleotide sequence ID" value="NZ_JBHUCU010000005.1"/>
</dbReference>
<dbReference type="GO" id="GO:0051537">
    <property type="term" value="F:2 iron, 2 sulfur cluster binding"/>
    <property type="evidence" value="ECO:0007669"/>
    <property type="project" value="UniProtKB-KW"/>
</dbReference>
<evidence type="ECO:0000259" key="7">
    <source>
        <dbReference type="PROSITE" id="PS51085"/>
    </source>
</evidence>
<protein>
    <submittedName>
        <fullName evidence="8">Ferredoxin</fullName>
    </submittedName>
</protein>
<dbReference type="GO" id="GO:0009055">
    <property type="term" value="F:electron transfer activity"/>
    <property type="evidence" value="ECO:0007669"/>
    <property type="project" value="TreeGrafter"/>
</dbReference>
<keyword evidence="3" id="KW-0479">Metal-binding</keyword>
<feature type="domain" description="2Fe-2S ferredoxin-type" evidence="7">
    <location>
        <begin position="3"/>
        <end position="107"/>
    </location>
</feature>
<keyword evidence="5" id="KW-0411">Iron-sulfur</keyword>
<reference evidence="8 9" key="1">
    <citation type="submission" date="2018-06" db="EMBL/GenBank/DDBJ databases">
        <title>The draft genome sequence of Crocinitomix sp. SM1701.</title>
        <authorList>
            <person name="Zhang X."/>
        </authorList>
    </citation>
    <scope>NUCLEOTIDE SEQUENCE [LARGE SCALE GENOMIC DNA]</scope>
    <source>
        <strain evidence="8 9">SM1701</strain>
    </source>
</reference>
<dbReference type="PANTHER" id="PTHR23426:SF65">
    <property type="entry name" value="FERREDOXIN-2, MITOCHONDRIAL"/>
    <property type="match status" value="1"/>
</dbReference>
<dbReference type="Gene3D" id="3.10.20.30">
    <property type="match status" value="1"/>
</dbReference>
<evidence type="ECO:0000313" key="8">
    <source>
        <dbReference type="EMBL" id="PZE16459.1"/>
    </source>
</evidence>
<proteinExistence type="inferred from homology"/>
<dbReference type="Pfam" id="PF00111">
    <property type="entry name" value="Fer2"/>
    <property type="match status" value="1"/>
</dbReference>
<dbReference type="AlphaFoldDB" id="A0A2W1MWH1"/>
<keyword evidence="2" id="KW-0001">2Fe-2S</keyword>
<comment type="cofactor">
    <cofactor evidence="6">
        <name>[2Fe-2S] cluster</name>
        <dbReference type="ChEBI" id="CHEBI:190135"/>
    </cofactor>
</comment>
<comment type="similarity">
    <text evidence="1">Belongs to the adrenodoxin/putidaredoxin family.</text>
</comment>
<keyword evidence="4" id="KW-0408">Iron</keyword>
<evidence type="ECO:0000313" key="9">
    <source>
        <dbReference type="Proteomes" id="UP000249248"/>
    </source>
</evidence>
<accession>A0A2W1MWH1</accession>
<dbReference type="InterPro" id="IPR012675">
    <property type="entry name" value="Beta-grasp_dom_sf"/>
</dbReference>
<dbReference type="InterPro" id="IPR001055">
    <property type="entry name" value="Adrenodoxin-like"/>
</dbReference>
<evidence type="ECO:0000256" key="6">
    <source>
        <dbReference type="ARBA" id="ARBA00034078"/>
    </source>
</evidence>
<keyword evidence="9" id="KW-1185">Reference proteome</keyword>
<organism evidence="8 9">
    <name type="scientific">Putridiphycobacter roseus</name>
    <dbReference type="NCBI Taxonomy" id="2219161"/>
    <lineage>
        <taxon>Bacteria</taxon>
        <taxon>Pseudomonadati</taxon>
        <taxon>Bacteroidota</taxon>
        <taxon>Flavobacteriia</taxon>
        <taxon>Flavobacteriales</taxon>
        <taxon>Crocinitomicaceae</taxon>
        <taxon>Putridiphycobacter</taxon>
    </lineage>
</organism>
<dbReference type="PANTHER" id="PTHR23426">
    <property type="entry name" value="FERREDOXIN/ADRENODOXIN"/>
    <property type="match status" value="1"/>
</dbReference>
<dbReference type="GO" id="GO:0140647">
    <property type="term" value="P:P450-containing electron transport chain"/>
    <property type="evidence" value="ECO:0007669"/>
    <property type="project" value="InterPro"/>
</dbReference>
<dbReference type="Proteomes" id="UP000249248">
    <property type="component" value="Unassembled WGS sequence"/>
</dbReference>
<evidence type="ECO:0000256" key="3">
    <source>
        <dbReference type="ARBA" id="ARBA00022723"/>
    </source>
</evidence>
<dbReference type="EMBL" id="QKSB01000008">
    <property type="protein sequence ID" value="PZE16459.1"/>
    <property type="molecule type" value="Genomic_DNA"/>
</dbReference>